<dbReference type="InterPro" id="IPR036047">
    <property type="entry name" value="F-box-like_dom_sf"/>
</dbReference>
<gene>
    <name evidence="2" type="ORF">E2562_013675</name>
</gene>
<accession>A0A6G1BJV0</accession>
<organism evidence="2 3">
    <name type="scientific">Oryza meyeriana var. granulata</name>
    <dbReference type="NCBI Taxonomy" id="110450"/>
    <lineage>
        <taxon>Eukaryota</taxon>
        <taxon>Viridiplantae</taxon>
        <taxon>Streptophyta</taxon>
        <taxon>Embryophyta</taxon>
        <taxon>Tracheophyta</taxon>
        <taxon>Spermatophyta</taxon>
        <taxon>Magnoliopsida</taxon>
        <taxon>Liliopsida</taxon>
        <taxon>Poales</taxon>
        <taxon>Poaceae</taxon>
        <taxon>BOP clade</taxon>
        <taxon>Oryzoideae</taxon>
        <taxon>Oryzeae</taxon>
        <taxon>Oryzinae</taxon>
        <taxon>Oryza</taxon>
        <taxon>Oryza meyeriana</taxon>
    </lineage>
</organism>
<protein>
    <recommendedName>
        <fullName evidence="1">F-box/LRR-repeat protein 15/At3g58940/PEG3-like LRR domain-containing protein</fullName>
    </recommendedName>
</protein>
<sequence length="438" mass="48967">MRETTTSAAAAVDMISDLSDDVLLLILGFLLSARDVVRTSVLSRRWRHLWTLAPTLRFAVGKPACWTITEDEVAAACRLIPAVDSVLARRDDAGGPDVKDLEISFVYRPGGDVPNDYDLFQYGYDAKDITRERVAAWVRFAESRVTETFTLEVPMGKSRWRDKWRAPLVADLPRSERFRAMQLMLGGAILRIRPDAGAFRALTDVLLSQVTLRDGDDLRLCHLLSSTCCPQLRRLELRNIYGLTNLRLDAAGTLEELLLDNLCLMRRMQVDAPGLRELTVLNICVHVATAASISAPRLRLLTCANMCGRFDRMVLDGTGIAKLRVLSHGDPGRNDNRAAAWFLQHCAAADRLEVEVMMKLLQDIEDVMKDIPKLPNITDLRIKASIRTGTMDTHCIGASITKLIAKCNRIEYLSIDIDEKILTANVTNQKAGTRRKSH</sequence>
<reference evidence="2 3" key="1">
    <citation type="submission" date="2019-11" db="EMBL/GenBank/DDBJ databases">
        <title>Whole genome sequence of Oryza granulata.</title>
        <authorList>
            <person name="Li W."/>
        </authorList>
    </citation>
    <scope>NUCLEOTIDE SEQUENCE [LARGE SCALE GENOMIC DNA]</scope>
    <source>
        <strain evidence="3">cv. Menghai</strain>
        <tissue evidence="2">Leaf</tissue>
    </source>
</reference>
<dbReference type="InterPro" id="IPR055312">
    <property type="entry name" value="FBL15-like"/>
</dbReference>
<dbReference type="InterPro" id="IPR055411">
    <property type="entry name" value="LRR_FXL15/At3g58940/PEG3-like"/>
</dbReference>
<feature type="domain" description="F-box/LRR-repeat protein 15/At3g58940/PEG3-like LRR" evidence="1">
    <location>
        <begin position="158"/>
        <end position="320"/>
    </location>
</feature>
<evidence type="ECO:0000313" key="2">
    <source>
        <dbReference type="EMBL" id="KAF0888220.1"/>
    </source>
</evidence>
<dbReference type="InterPro" id="IPR032675">
    <property type="entry name" value="LRR_dom_sf"/>
</dbReference>
<dbReference type="Pfam" id="PF24758">
    <property type="entry name" value="LRR_At5g56370"/>
    <property type="match status" value="1"/>
</dbReference>
<name>A0A6G1BJV0_9ORYZ</name>
<dbReference type="Gene3D" id="3.80.10.10">
    <property type="entry name" value="Ribonuclease Inhibitor"/>
    <property type="match status" value="1"/>
</dbReference>
<dbReference type="Proteomes" id="UP000479710">
    <property type="component" value="Unassembled WGS sequence"/>
</dbReference>
<dbReference type="PANTHER" id="PTHR34709:SF43">
    <property type="entry name" value="OS12G0527100 PROTEIN"/>
    <property type="match status" value="1"/>
</dbReference>
<dbReference type="AlphaFoldDB" id="A0A6G1BJV0"/>
<dbReference type="PANTHER" id="PTHR34709">
    <property type="entry name" value="OS10G0396666 PROTEIN"/>
    <property type="match status" value="1"/>
</dbReference>
<proteinExistence type="predicted"/>
<dbReference type="EMBL" id="SPHZ02000012">
    <property type="protein sequence ID" value="KAF0888220.1"/>
    <property type="molecule type" value="Genomic_DNA"/>
</dbReference>
<evidence type="ECO:0000259" key="1">
    <source>
        <dbReference type="Pfam" id="PF24758"/>
    </source>
</evidence>
<dbReference type="SUPFAM" id="SSF81383">
    <property type="entry name" value="F-box domain"/>
    <property type="match status" value="1"/>
</dbReference>
<dbReference type="Gene3D" id="1.20.1280.50">
    <property type="match status" value="1"/>
</dbReference>
<evidence type="ECO:0000313" key="3">
    <source>
        <dbReference type="Proteomes" id="UP000479710"/>
    </source>
</evidence>
<dbReference type="OrthoDB" id="688776at2759"/>
<keyword evidence="3" id="KW-1185">Reference proteome</keyword>
<comment type="caution">
    <text evidence="2">The sequence shown here is derived from an EMBL/GenBank/DDBJ whole genome shotgun (WGS) entry which is preliminary data.</text>
</comment>